<feature type="transmembrane region" description="Helical" evidence="11">
    <location>
        <begin position="104"/>
        <end position="127"/>
    </location>
</feature>
<evidence type="ECO:0000256" key="6">
    <source>
        <dbReference type="ARBA" id="ARBA00022801"/>
    </source>
</evidence>
<keyword evidence="5 11" id="KW-0812">Transmembrane</keyword>
<evidence type="ECO:0000256" key="10">
    <source>
        <dbReference type="ARBA" id="ARBA00023136"/>
    </source>
</evidence>
<feature type="transmembrane region" description="Helical" evidence="11">
    <location>
        <begin position="6"/>
        <end position="25"/>
    </location>
</feature>
<dbReference type="SMART" id="SM00228">
    <property type="entry name" value="PDZ"/>
    <property type="match status" value="2"/>
</dbReference>
<dbReference type="EMBL" id="LODL01000002">
    <property type="protein sequence ID" value="KXB32658.1"/>
    <property type="molecule type" value="Genomic_DNA"/>
</dbReference>
<evidence type="ECO:0000256" key="4">
    <source>
        <dbReference type="ARBA" id="ARBA00022670"/>
    </source>
</evidence>
<evidence type="ECO:0000256" key="1">
    <source>
        <dbReference type="ARBA" id="ARBA00001947"/>
    </source>
</evidence>
<comment type="subcellular location">
    <subcellularLocation>
        <location evidence="2">Membrane</location>
        <topology evidence="2">Multi-pass membrane protein</topology>
    </subcellularLocation>
</comment>
<accession>A0A133XP00</accession>
<sequence>MSFRVSGLAFYLAAFLVVLCVLIVVHELGHYLVARYCDVKVLRFSVGFGRVLWQRRVGRDQTEWALGLFPLGGYVKMLDEREGAVDVSELHRAFNRKSVGQRSLIVAAGPLANFILAILLFWAVFIYGGNELLPILGTPAAGSPAAAAGIANGEQVRAVDGQAVQTWNDFRWLILQKAVAQESVDLELINEAKEIALRRLDLKAAGEQGWEGDALERLGLAFFRPKIPAVVGKLVGGGPGERAGLRVGDLVRAINGEAVFTWQELVIRVRNSAGQSLRLEVLRQGDIATVDVVPEAVSERGRSVGKIGVAVAENGDTRRELHTFVRYGFFAAGGKALAETWDKSVFSLVMLGKMLTGEVSWKNLSGPVTIADYAGQSARLGVDYYIKFMALVSISLGVLNLLPIPVLDGGHLMYHMIEVVRRRPLSERAMEIGQQIGLSILFVLMAFAFFNDINRLISG</sequence>
<keyword evidence="6 11" id="KW-0378">Hydrolase</keyword>
<dbReference type="CDD" id="cd06163">
    <property type="entry name" value="S2P-M50_PDZ_RseP-like"/>
    <property type="match status" value="2"/>
</dbReference>
<dbReference type="GO" id="GO:0006508">
    <property type="term" value="P:proteolysis"/>
    <property type="evidence" value="ECO:0007669"/>
    <property type="project" value="UniProtKB-KW"/>
</dbReference>
<dbReference type="InterPro" id="IPR001478">
    <property type="entry name" value="PDZ"/>
</dbReference>
<evidence type="ECO:0000256" key="5">
    <source>
        <dbReference type="ARBA" id="ARBA00022692"/>
    </source>
</evidence>
<comment type="cofactor">
    <cofactor evidence="1 11">
        <name>Zn(2+)</name>
        <dbReference type="ChEBI" id="CHEBI:29105"/>
    </cofactor>
</comment>
<keyword evidence="10 11" id="KW-0472">Membrane</keyword>
<dbReference type="AlphaFoldDB" id="A0A133XP00"/>
<keyword evidence="4 13" id="KW-0645">Protease</keyword>
<keyword evidence="7 11" id="KW-0862">Zinc</keyword>
<feature type="transmembrane region" description="Helical" evidence="11">
    <location>
        <begin position="384"/>
        <end position="407"/>
    </location>
</feature>
<evidence type="ECO:0000256" key="7">
    <source>
        <dbReference type="ARBA" id="ARBA00022833"/>
    </source>
</evidence>
<keyword evidence="11" id="KW-0479">Metal-binding</keyword>
<evidence type="ECO:0000256" key="9">
    <source>
        <dbReference type="ARBA" id="ARBA00023049"/>
    </source>
</evidence>
<dbReference type="GO" id="GO:0046872">
    <property type="term" value="F:metal ion binding"/>
    <property type="evidence" value="ECO:0007669"/>
    <property type="project" value="UniProtKB-KW"/>
</dbReference>
<dbReference type="GO" id="GO:0004222">
    <property type="term" value="F:metalloendopeptidase activity"/>
    <property type="evidence" value="ECO:0007669"/>
    <property type="project" value="InterPro"/>
</dbReference>
<dbReference type="InterPro" id="IPR041489">
    <property type="entry name" value="PDZ_6"/>
</dbReference>
<dbReference type="Gene3D" id="2.30.42.10">
    <property type="match status" value="2"/>
</dbReference>
<dbReference type="GO" id="GO:0016020">
    <property type="term" value="C:membrane"/>
    <property type="evidence" value="ECO:0007669"/>
    <property type="project" value="UniProtKB-SubCell"/>
</dbReference>
<evidence type="ECO:0000256" key="2">
    <source>
        <dbReference type="ARBA" id="ARBA00004141"/>
    </source>
</evidence>
<evidence type="ECO:0000256" key="8">
    <source>
        <dbReference type="ARBA" id="ARBA00022989"/>
    </source>
</evidence>
<dbReference type="PANTHER" id="PTHR42837:SF2">
    <property type="entry name" value="MEMBRANE METALLOPROTEASE ARASP2, CHLOROPLASTIC-RELATED"/>
    <property type="match status" value="1"/>
</dbReference>
<organism evidence="13 14">
    <name type="scientific">Dechloromonas denitrificans</name>
    <dbReference type="NCBI Taxonomy" id="281362"/>
    <lineage>
        <taxon>Bacteria</taxon>
        <taxon>Pseudomonadati</taxon>
        <taxon>Pseudomonadota</taxon>
        <taxon>Betaproteobacteria</taxon>
        <taxon>Rhodocyclales</taxon>
        <taxon>Azonexaceae</taxon>
        <taxon>Dechloromonas</taxon>
    </lineage>
</organism>
<dbReference type="PROSITE" id="PS50106">
    <property type="entry name" value="PDZ"/>
    <property type="match status" value="1"/>
</dbReference>
<evidence type="ECO:0000313" key="13">
    <source>
        <dbReference type="EMBL" id="KXB32658.1"/>
    </source>
</evidence>
<feature type="domain" description="PDZ" evidence="12">
    <location>
        <begin position="199"/>
        <end position="285"/>
    </location>
</feature>
<dbReference type="CDD" id="cd23081">
    <property type="entry name" value="cpPDZ_EcRseP-like"/>
    <property type="match status" value="1"/>
</dbReference>
<dbReference type="InterPro" id="IPR008915">
    <property type="entry name" value="Peptidase_M50"/>
</dbReference>
<dbReference type="SUPFAM" id="SSF50156">
    <property type="entry name" value="PDZ domain-like"/>
    <property type="match status" value="2"/>
</dbReference>
<evidence type="ECO:0000313" key="14">
    <source>
        <dbReference type="Proteomes" id="UP000070186"/>
    </source>
</evidence>
<comment type="caution">
    <text evidence="13">The sequence shown here is derived from an EMBL/GenBank/DDBJ whole genome shotgun (WGS) entry which is preliminary data.</text>
</comment>
<keyword evidence="14" id="KW-1185">Reference proteome</keyword>
<dbReference type="Pfam" id="PF02163">
    <property type="entry name" value="Peptidase_M50"/>
    <property type="match status" value="1"/>
</dbReference>
<evidence type="ECO:0000256" key="3">
    <source>
        <dbReference type="ARBA" id="ARBA00007931"/>
    </source>
</evidence>
<protein>
    <recommendedName>
        <fullName evidence="11">Zinc metalloprotease</fullName>
        <ecNumber evidence="11">3.4.24.-</ecNumber>
    </recommendedName>
</protein>
<evidence type="ECO:0000256" key="11">
    <source>
        <dbReference type="RuleBase" id="RU362031"/>
    </source>
</evidence>
<proteinExistence type="inferred from homology"/>
<dbReference type="Pfam" id="PF17820">
    <property type="entry name" value="PDZ_6"/>
    <property type="match status" value="1"/>
</dbReference>
<dbReference type="Proteomes" id="UP000070186">
    <property type="component" value="Unassembled WGS sequence"/>
</dbReference>
<dbReference type="PANTHER" id="PTHR42837">
    <property type="entry name" value="REGULATOR OF SIGMA-E PROTEASE RSEP"/>
    <property type="match status" value="1"/>
</dbReference>
<dbReference type="EC" id="3.4.24.-" evidence="11"/>
<comment type="similarity">
    <text evidence="3 11">Belongs to the peptidase M50B family.</text>
</comment>
<dbReference type="STRING" id="281362.AT959_00175"/>
<name>A0A133XP00_9RHOO</name>
<dbReference type="NCBIfam" id="TIGR00054">
    <property type="entry name" value="RIP metalloprotease RseP"/>
    <property type="match status" value="1"/>
</dbReference>
<dbReference type="InterPro" id="IPR004387">
    <property type="entry name" value="Pept_M50_Zn"/>
</dbReference>
<feature type="transmembrane region" description="Helical" evidence="11">
    <location>
        <begin position="428"/>
        <end position="450"/>
    </location>
</feature>
<reference evidence="13 14" key="1">
    <citation type="submission" date="2015-12" db="EMBL/GenBank/DDBJ databases">
        <title>Nitrous oxide reduction kinetics distinguish bacteria harboring typical versus atypical NosZ.</title>
        <authorList>
            <person name="Yoon S."/>
            <person name="Nissen S."/>
            <person name="Park D."/>
            <person name="Sanford R.A."/>
            <person name="Loeffler F.E."/>
        </authorList>
    </citation>
    <scope>NUCLEOTIDE SEQUENCE [LARGE SCALE GENOMIC DNA]</scope>
    <source>
        <strain evidence="13 14">ATCC BAA-841</strain>
    </source>
</reference>
<keyword evidence="9 11" id="KW-0482">Metalloprotease</keyword>
<dbReference type="InterPro" id="IPR036034">
    <property type="entry name" value="PDZ_sf"/>
</dbReference>
<gene>
    <name evidence="13" type="ORF">AT959_00175</name>
</gene>
<evidence type="ECO:0000259" key="12">
    <source>
        <dbReference type="PROSITE" id="PS50106"/>
    </source>
</evidence>
<keyword evidence="8 11" id="KW-1133">Transmembrane helix</keyword>